<protein>
    <submittedName>
        <fullName evidence="2">Type I restriction enzyme HsdR N-terminal domain-containing protein</fullName>
    </submittedName>
</protein>
<feature type="domain" description="Type I restriction enzyme R protein N-terminal" evidence="1">
    <location>
        <begin position="41"/>
        <end position="150"/>
    </location>
</feature>
<name>A0A9D1TXF0_9BACT</name>
<dbReference type="AlphaFoldDB" id="A0A9D1TXF0"/>
<dbReference type="EMBL" id="DXHL01000012">
    <property type="protein sequence ID" value="HIW10291.1"/>
    <property type="molecule type" value="Genomic_DNA"/>
</dbReference>
<dbReference type="InterPro" id="IPR029464">
    <property type="entry name" value="HSDR_N"/>
</dbReference>
<organism evidence="2 3">
    <name type="scientific">Candidatus Rikenella faecigallinarum</name>
    <dbReference type="NCBI Taxonomy" id="2838745"/>
    <lineage>
        <taxon>Bacteria</taxon>
        <taxon>Pseudomonadati</taxon>
        <taxon>Bacteroidota</taxon>
        <taxon>Bacteroidia</taxon>
        <taxon>Bacteroidales</taxon>
        <taxon>Rikenellaceae</taxon>
        <taxon>Rikenella</taxon>
    </lineage>
</organism>
<comment type="caution">
    <text evidence="2">The sequence shown here is derived from an EMBL/GenBank/DDBJ whole genome shotgun (WGS) entry which is preliminary data.</text>
</comment>
<dbReference type="Proteomes" id="UP000823926">
    <property type="component" value="Unassembled WGS sequence"/>
</dbReference>
<gene>
    <name evidence="2" type="ORF">H9888_02205</name>
</gene>
<accession>A0A9D1TXF0</accession>
<dbReference type="Gene3D" id="3.90.1570.30">
    <property type="match status" value="1"/>
</dbReference>
<dbReference type="Pfam" id="PF13588">
    <property type="entry name" value="HSDR_N_2"/>
    <property type="match status" value="1"/>
</dbReference>
<evidence type="ECO:0000313" key="2">
    <source>
        <dbReference type="EMBL" id="HIW10291.1"/>
    </source>
</evidence>
<reference evidence="2" key="1">
    <citation type="journal article" date="2021" name="PeerJ">
        <title>Extensive microbial diversity within the chicken gut microbiome revealed by metagenomics and culture.</title>
        <authorList>
            <person name="Gilroy R."/>
            <person name="Ravi A."/>
            <person name="Getino M."/>
            <person name="Pursley I."/>
            <person name="Horton D.L."/>
            <person name="Alikhan N.F."/>
            <person name="Baker D."/>
            <person name="Gharbi K."/>
            <person name="Hall N."/>
            <person name="Watson M."/>
            <person name="Adriaenssens E.M."/>
            <person name="Foster-Nyarko E."/>
            <person name="Jarju S."/>
            <person name="Secka A."/>
            <person name="Antonio M."/>
            <person name="Oren A."/>
            <person name="Chaudhuri R.R."/>
            <person name="La Ragione R."/>
            <person name="Hildebrand F."/>
            <person name="Pallen M.J."/>
        </authorList>
    </citation>
    <scope>NUCLEOTIDE SEQUENCE</scope>
    <source>
        <strain evidence="2">ChiBcec15-1070</strain>
    </source>
</reference>
<proteinExistence type="predicted"/>
<sequence>MNDATKYPTLNLPAANLRIRENGARPEVWDALRRKWIALTPEEWVRQHFIGYLTAGCGIDPYRIVQEQTLRIDGFPFRADIVVYSRQAEPQMIVECKAATVELSQEVFDQVACYNMALGVPYLVITNGLKHYCCEIDRTTRTYRFIPEIPTL</sequence>
<evidence type="ECO:0000313" key="3">
    <source>
        <dbReference type="Proteomes" id="UP000823926"/>
    </source>
</evidence>
<evidence type="ECO:0000259" key="1">
    <source>
        <dbReference type="Pfam" id="PF13588"/>
    </source>
</evidence>
<reference evidence="2" key="2">
    <citation type="submission" date="2021-04" db="EMBL/GenBank/DDBJ databases">
        <authorList>
            <person name="Gilroy R."/>
        </authorList>
    </citation>
    <scope>NUCLEOTIDE SEQUENCE</scope>
    <source>
        <strain evidence="2">ChiBcec15-1070</strain>
    </source>
</reference>